<comment type="caution">
    <text evidence="1">The sequence shown here is derived from an EMBL/GenBank/DDBJ whole genome shotgun (WGS) entry which is preliminary data.</text>
</comment>
<sequence length="103" mass="11170">MKTGAKTSENMAGAGLKEFRLNAGQDNVKTGLKTTGEKGWASCCGKSKKSAKVGKVGLDHEKRNKSKQALDSLRPVGGRLWLARTSHQGAWLEEYTFPYNSLA</sequence>
<gene>
    <name evidence="1" type="ORF">Fmac_028172</name>
</gene>
<evidence type="ECO:0000313" key="2">
    <source>
        <dbReference type="Proteomes" id="UP001603857"/>
    </source>
</evidence>
<name>A0ABD1L773_9FABA</name>
<keyword evidence="2" id="KW-1185">Reference proteome</keyword>
<dbReference type="EMBL" id="JBGMDY010000010">
    <property type="protein sequence ID" value="KAL2319203.1"/>
    <property type="molecule type" value="Genomic_DNA"/>
</dbReference>
<evidence type="ECO:0000313" key="1">
    <source>
        <dbReference type="EMBL" id="KAL2319203.1"/>
    </source>
</evidence>
<organism evidence="1 2">
    <name type="scientific">Flemingia macrophylla</name>
    <dbReference type="NCBI Taxonomy" id="520843"/>
    <lineage>
        <taxon>Eukaryota</taxon>
        <taxon>Viridiplantae</taxon>
        <taxon>Streptophyta</taxon>
        <taxon>Embryophyta</taxon>
        <taxon>Tracheophyta</taxon>
        <taxon>Spermatophyta</taxon>
        <taxon>Magnoliopsida</taxon>
        <taxon>eudicotyledons</taxon>
        <taxon>Gunneridae</taxon>
        <taxon>Pentapetalae</taxon>
        <taxon>rosids</taxon>
        <taxon>fabids</taxon>
        <taxon>Fabales</taxon>
        <taxon>Fabaceae</taxon>
        <taxon>Papilionoideae</taxon>
        <taxon>50 kb inversion clade</taxon>
        <taxon>NPAAA clade</taxon>
        <taxon>indigoferoid/millettioid clade</taxon>
        <taxon>Phaseoleae</taxon>
        <taxon>Flemingia</taxon>
    </lineage>
</organism>
<accession>A0ABD1L773</accession>
<reference evidence="1 2" key="1">
    <citation type="submission" date="2024-08" db="EMBL/GenBank/DDBJ databases">
        <title>Insights into the chromosomal genome structure of Flemingia macrophylla.</title>
        <authorList>
            <person name="Ding Y."/>
            <person name="Zhao Y."/>
            <person name="Bi W."/>
            <person name="Wu M."/>
            <person name="Zhao G."/>
            <person name="Gong Y."/>
            <person name="Li W."/>
            <person name="Zhang P."/>
        </authorList>
    </citation>
    <scope>NUCLEOTIDE SEQUENCE [LARGE SCALE GENOMIC DNA]</scope>
    <source>
        <strain evidence="1">DYQJB</strain>
        <tissue evidence="1">Leaf</tissue>
    </source>
</reference>
<dbReference type="AlphaFoldDB" id="A0ABD1L773"/>
<dbReference type="Proteomes" id="UP001603857">
    <property type="component" value="Unassembled WGS sequence"/>
</dbReference>
<protein>
    <submittedName>
        <fullName evidence="1">Uncharacterized protein</fullName>
    </submittedName>
</protein>
<proteinExistence type="predicted"/>